<dbReference type="PANTHER" id="PTHR15710">
    <property type="entry name" value="E3 UBIQUITIN-PROTEIN LIGASE PRAJA"/>
    <property type="match status" value="1"/>
</dbReference>
<evidence type="ECO:0000256" key="4">
    <source>
        <dbReference type="PROSITE-ProRule" id="PRU00175"/>
    </source>
</evidence>
<evidence type="ECO:0000259" key="7">
    <source>
        <dbReference type="PROSITE" id="PS50089"/>
    </source>
</evidence>
<evidence type="ECO:0000256" key="3">
    <source>
        <dbReference type="ARBA" id="ARBA00022833"/>
    </source>
</evidence>
<dbReference type="SUPFAM" id="SSF57850">
    <property type="entry name" value="RING/U-box"/>
    <property type="match status" value="1"/>
</dbReference>
<dbReference type="Pfam" id="PF13639">
    <property type="entry name" value="zf-RING_2"/>
    <property type="match status" value="1"/>
</dbReference>
<evidence type="ECO:0000313" key="9">
    <source>
        <dbReference type="Proteomes" id="UP001154078"/>
    </source>
</evidence>
<reference evidence="8" key="1">
    <citation type="submission" date="2021-12" db="EMBL/GenBank/DDBJ databases">
        <authorList>
            <person name="King R."/>
        </authorList>
    </citation>
    <scope>NUCLEOTIDE SEQUENCE</scope>
</reference>
<gene>
    <name evidence="8" type="ORF">MELIAE_LOCUS9818</name>
</gene>
<evidence type="ECO:0000256" key="5">
    <source>
        <dbReference type="SAM" id="MobiDB-lite"/>
    </source>
</evidence>
<evidence type="ECO:0000256" key="2">
    <source>
        <dbReference type="ARBA" id="ARBA00022771"/>
    </source>
</evidence>
<dbReference type="CDD" id="cd16454">
    <property type="entry name" value="RING-H2_PA-TM-RING"/>
    <property type="match status" value="1"/>
</dbReference>
<dbReference type="Proteomes" id="UP001154078">
    <property type="component" value="Chromosome 7"/>
</dbReference>
<proteinExistence type="predicted"/>
<dbReference type="SMART" id="SM00184">
    <property type="entry name" value="RING"/>
    <property type="match status" value="1"/>
</dbReference>
<keyword evidence="6" id="KW-0812">Transmembrane</keyword>
<organism evidence="8 9">
    <name type="scientific">Brassicogethes aeneus</name>
    <name type="common">Rape pollen beetle</name>
    <name type="synonym">Meligethes aeneus</name>
    <dbReference type="NCBI Taxonomy" id="1431903"/>
    <lineage>
        <taxon>Eukaryota</taxon>
        <taxon>Metazoa</taxon>
        <taxon>Ecdysozoa</taxon>
        <taxon>Arthropoda</taxon>
        <taxon>Hexapoda</taxon>
        <taxon>Insecta</taxon>
        <taxon>Pterygota</taxon>
        <taxon>Neoptera</taxon>
        <taxon>Endopterygota</taxon>
        <taxon>Coleoptera</taxon>
        <taxon>Polyphaga</taxon>
        <taxon>Cucujiformia</taxon>
        <taxon>Nitidulidae</taxon>
        <taxon>Meligethinae</taxon>
        <taxon>Brassicogethes</taxon>
    </lineage>
</organism>
<protein>
    <recommendedName>
        <fullName evidence="7">RING-type domain-containing protein</fullName>
    </recommendedName>
</protein>
<keyword evidence="6" id="KW-1133">Transmembrane helix</keyword>
<keyword evidence="1" id="KW-0479">Metal-binding</keyword>
<dbReference type="AlphaFoldDB" id="A0A9P0FLS6"/>
<dbReference type="InterPro" id="IPR001841">
    <property type="entry name" value="Znf_RING"/>
</dbReference>
<dbReference type="GO" id="GO:0008270">
    <property type="term" value="F:zinc ion binding"/>
    <property type="evidence" value="ECO:0007669"/>
    <property type="project" value="UniProtKB-KW"/>
</dbReference>
<name>A0A9P0FLS6_BRAAE</name>
<dbReference type="Gene3D" id="3.30.40.10">
    <property type="entry name" value="Zinc/RING finger domain, C3HC4 (zinc finger)"/>
    <property type="match status" value="1"/>
</dbReference>
<sequence>MGKEDNKNQNLFTLGAVAVAATVTGIATWFFTKKSQNCYEHTNSSPSGSRNNFQAGPSVGNSRNSTNDCKCLRTEKFKEECAICLEDFETRELSCGHVFHTKCISKWLQYNNTCPFCRKENP</sequence>
<evidence type="ECO:0000256" key="1">
    <source>
        <dbReference type="ARBA" id="ARBA00022723"/>
    </source>
</evidence>
<evidence type="ECO:0000313" key="8">
    <source>
        <dbReference type="EMBL" id="CAH0559960.1"/>
    </source>
</evidence>
<dbReference type="OrthoDB" id="6655791at2759"/>
<feature type="domain" description="RING-type" evidence="7">
    <location>
        <begin position="81"/>
        <end position="118"/>
    </location>
</feature>
<keyword evidence="3" id="KW-0862">Zinc</keyword>
<keyword evidence="2 4" id="KW-0863">Zinc-finger</keyword>
<evidence type="ECO:0000256" key="6">
    <source>
        <dbReference type="SAM" id="Phobius"/>
    </source>
</evidence>
<keyword evidence="6" id="KW-0472">Membrane</keyword>
<feature type="transmembrane region" description="Helical" evidence="6">
    <location>
        <begin position="12"/>
        <end position="31"/>
    </location>
</feature>
<dbReference type="InterPro" id="IPR013083">
    <property type="entry name" value="Znf_RING/FYVE/PHD"/>
</dbReference>
<dbReference type="PROSITE" id="PS50089">
    <property type="entry name" value="ZF_RING_2"/>
    <property type="match status" value="1"/>
</dbReference>
<accession>A0A9P0FLS6</accession>
<keyword evidence="9" id="KW-1185">Reference proteome</keyword>
<feature type="region of interest" description="Disordered" evidence="5">
    <location>
        <begin position="40"/>
        <end position="66"/>
    </location>
</feature>
<dbReference type="EMBL" id="OV121138">
    <property type="protein sequence ID" value="CAH0559960.1"/>
    <property type="molecule type" value="Genomic_DNA"/>
</dbReference>